<proteinExistence type="predicted"/>
<evidence type="ECO:0000313" key="1">
    <source>
        <dbReference type="EMBL" id="RCK80960.1"/>
    </source>
</evidence>
<evidence type="ECO:0000313" key="2">
    <source>
        <dbReference type="Proteomes" id="UP000252355"/>
    </source>
</evidence>
<organism evidence="1 2">
    <name type="scientific">Candidatus Ozemobacter sibiricus</name>
    <dbReference type="NCBI Taxonomy" id="2268124"/>
    <lineage>
        <taxon>Bacteria</taxon>
        <taxon>Candidatus Ozemobacteria</taxon>
        <taxon>Candidatus Ozemobacterales</taxon>
        <taxon>Candidatus Ozemobacteraceae</taxon>
        <taxon>Candidatus Ozemobacter</taxon>
    </lineage>
</organism>
<gene>
    <name evidence="1" type="ORF">OZSIB_2337</name>
</gene>
<dbReference type="EMBL" id="QOQW01000003">
    <property type="protein sequence ID" value="RCK80960.1"/>
    <property type="molecule type" value="Genomic_DNA"/>
</dbReference>
<dbReference type="Proteomes" id="UP000252355">
    <property type="component" value="Unassembled WGS sequence"/>
</dbReference>
<protein>
    <submittedName>
        <fullName evidence="1">Uncharacterized protein</fullName>
    </submittedName>
</protein>
<dbReference type="AlphaFoldDB" id="A0A367ZSE6"/>
<accession>A0A367ZSE6</accession>
<reference evidence="1 2" key="1">
    <citation type="submission" date="2018-05" db="EMBL/GenBank/DDBJ databases">
        <title>A metagenomic window into the 2 km-deep terrestrial subsurface aquifer revealed taxonomically and functionally diverse microbial community comprising novel uncultured bacterial lineages.</title>
        <authorList>
            <person name="Kadnikov V.V."/>
            <person name="Mardanov A.V."/>
            <person name="Beletsky A.V."/>
            <person name="Banks D."/>
            <person name="Pimenov N.V."/>
            <person name="Frank Y.A."/>
            <person name="Karnachuk O.V."/>
            <person name="Ravin N.V."/>
        </authorList>
    </citation>
    <scope>NUCLEOTIDE SEQUENCE [LARGE SCALE GENOMIC DNA]</scope>
    <source>
        <strain evidence="1">BY5</strain>
    </source>
</reference>
<comment type="caution">
    <text evidence="1">The sequence shown here is derived from an EMBL/GenBank/DDBJ whole genome shotgun (WGS) entry which is preliminary data.</text>
</comment>
<sequence>MTRSARLLPHPCRLAGCLLVLLVGLAGLARATDVSSLAEDEKFLPTNITLISGMSVETNEVRRPARMTHEPKASVGVWCPWLEPPPVVRDRANNLDGRQARIYVNTGATRDKFPFLVKEVATGKFYVYRHVRYEWKFERSPADDAQGGNKPGKSGPAIWTPFYRQALLESEVLNFIQRFAEDKATNDDLPEKKCYANRHTTPYDSGITGNTQVAESTVLQQVGMTLSYDRAEVVPDKVEGPGYPDGDLGTADLADPLHQINGTAELNTPVDADRWVSSRVINPVPKHLAKIWTLGDSSVYTLCYVEDYRKPEGSPLASRGQTYEGTVGGYIKGGVVIDYEDDNIHAKQESDQMQAKLKYYVANGDIYKVENPFYGETSTHETRSQPYLYFFYLGANYEFGPYTCAAQRDRELDWYSEGHPYWAGKDPAAIIDYVRERYGNAWNSASIPDWEMGVVYVTLGLDGKGKNSKRITEQLNEAWTTGSLARCSYFHALRDDLKARAGSNPTAAISRALTCLAALEQAIARPESVGIRGDRTFFRFAPAGYDPNLGSYCVGPQTLEKNNPQVHQEWIADKQGVPIKKGKWILAEKRLILPKHYTQAACDSCSTDLFTSKQILQVVLADCCGNMTTVNPSTVNTRDGVFIHDDAQSSLPVPQMVLHNPMTKVDIPIQVPGDDSLAWGQKLVVKSKKDGTERAYGPNEFGGQFDLAANDFFLQDRDGKREPIQFLPENDPEKAIYEDTRIQFTLGGYDNIDGMSSFRGVGKQRLAIYTLDDAGHRIGPETLEFTDESGQIRTGEFIERENKGDPYKFNPQYKFHHIFRKPGLYQIEYVLTEYTNPSGPKQSRTLTYNVRVLDAKTENRSLQQDTIRQ</sequence>
<name>A0A367ZSE6_9BACT</name>